<dbReference type="AlphaFoldDB" id="A0AAV7JHF2"/>
<comment type="caution">
    <text evidence="2">The sequence shown here is derived from an EMBL/GenBank/DDBJ whole genome shotgun (WGS) entry which is preliminary data.</text>
</comment>
<dbReference type="SUPFAM" id="SSF53098">
    <property type="entry name" value="Ribonuclease H-like"/>
    <property type="match status" value="1"/>
</dbReference>
<feature type="domain" description="DUF4371" evidence="1">
    <location>
        <begin position="218"/>
        <end position="317"/>
    </location>
</feature>
<sequence length="618" mass="71308">MLLDFEKGAITSFEHVWPNTVVKCCFFHLTQNIWRHVQSAYTHNEELVMRIRKMPAVAFVRPADVPDLLDQVTMDLPLTPEIGELVDYFERTYIGRTLASGYHVAATYPIHLWNNHIGTPLGLPRTANAVKAWHRRFNATVGCYHPTICKFILSFKREQGLVEVRHANYLVGKSPTKRRKSHQSEDSLKTLVGEYYSPNRTKMEFLQGVDQRIEDLSADVKLSLKELTRQFELFAIALDESTDLKDTAQVAVFIRGINAHFDITEEFASLVPLRDTTTGLNIFNAVKSVIDDFGLKLDDLCGVTTDGAPAMTGTVNGAVSLIEKEMRNVGIERNLVRTHCIIHLEALCAKSLRMQEVMRVVVKNVNFVRSRGLNHRQFQQLMEEIDSQYGDLLYYCEVRWLSRGAMLERVYQLRNELTTFVREKGLEVPEFSDSKWLSDFAFLVDITNHLNSLNLKLQGKNQLVNVLYEHVCAFQAKLRLWEFQLNQQNCAHFPSPNANQPIDVTYYSTFISDLSVQFDIRFADVEKYQREFSYFASPFGVNYIEAPEEMQLELIELQNSVELKSRYRDLSLVEFYQKYLTKDKFPVLRKHAKTIAVLFGSTYVCEQLFSRMKYAKTS</sequence>
<keyword evidence="3" id="KW-1185">Reference proteome</keyword>
<dbReference type="Pfam" id="PF14291">
    <property type="entry name" value="DUF4371"/>
    <property type="match status" value="1"/>
</dbReference>
<evidence type="ECO:0000313" key="3">
    <source>
        <dbReference type="Proteomes" id="UP001165289"/>
    </source>
</evidence>
<organism evidence="2 3">
    <name type="scientific">Oopsacas minuta</name>
    <dbReference type="NCBI Taxonomy" id="111878"/>
    <lineage>
        <taxon>Eukaryota</taxon>
        <taxon>Metazoa</taxon>
        <taxon>Porifera</taxon>
        <taxon>Hexactinellida</taxon>
        <taxon>Hexasterophora</taxon>
        <taxon>Lyssacinosida</taxon>
        <taxon>Leucopsacidae</taxon>
        <taxon>Oopsacas</taxon>
    </lineage>
</organism>
<dbReference type="Proteomes" id="UP001165289">
    <property type="component" value="Unassembled WGS sequence"/>
</dbReference>
<name>A0AAV7JHF2_9METZ</name>
<accession>A0AAV7JHF2</accession>
<reference evidence="2 3" key="1">
    <citation type="journal article" date="2023" name="BMC Biol.">
        <title>The compact genome of the sponge Oopsacas minuta (Hexactinellida) is lacking key metazoan core genes.</title>
        <authorList>
            <person name="Santini S."/>
            <person name="Schenkelaars Q."/>
            <person name="Jourda C."/>
            <person name="Duchesne M."/>
            <person name="Belahbib H."/>
            <person name="Rocher C."/>
            <person name="Selva M."/>
            <person name="Riesgo A."/>
            <person name="Vervoort M."/>
            <person name="Leys S.P."/>
            <person name="Kodjabachian L."/>
            <person name="Le Bivic A."/>
            <person name="Borchiellini C."/>
            <person name="Claverie J.M."/>
            <person name="Renard E."/>
        </authorList>
    </citation>
    <scope>NUCLEOTIDE SEQUENCE [LARGE SCALE GENOMIC DNA]</scope>
    <source>
        <strain evidence="2">SPO-2</strain>
    </source>
</reference>
<protein>
    <submittedName>
        <fullName evidence="2">General transcription factor II-I repeat domain-containing protein 2B</fullName>
    </submittedName>
</protein>
<dbReference type="EMBL" id="JAKMXF010000332">
    <property type="protein sequence ID" value="KAI6648228.1"/>
    <property type="molecule type" value="Genomic_DNA"/>
</dbReference>
<evidence type="ECO:0000259" key="1">
    <source>
        <dbReference type="Pfam" id="PF14291"/>
    </source>
</evidence>
<dbReference type="PANTHER" id="PTHR45913">
    <property type="entry name" value="EPM2A-INTERACTING PROTEIN 1"/>
    <property type="match status" value="1"/>
</dbReference>
<evidence type="ECO:0000313" key="2">
    <source>
        <dbReference type="EMBL" id="KAI6648228.1"/>
    </source>
</evidence>
<dbReference type="InterPro" id="IPR025398">
    <property type="entry name" value="DUF4371"/>
</dbReference>
<proteinExistence type="predicted"/>
<dbReference type="InterPro" id="IPR012337">
    <property type="entry name" value="RNaseH-like_sf"/>
</dbReference>
<gene>
    <name evidence="2" type="ORF">LOD99_12037</name>
</gene>
<dbReference type="PANTHER" id="PTHR45913:SF5">
    <property type="entry name" value="GENERAL TRANSCRIPTION FACTOR II-I REPEAT DOMAIN-CONTAINING PROTEIN 2A-LIKE PROTEIN"/>
    <property type="match status" value="1"/>
</dbReference>